<dbReference type="SUPFAM" id="SSF48498">
    <property type="entry name" value="Tetracyclin repressor-like, C-terminal domain"/>
    <property type="match status" value="1"/>
</dbReference>
<evidence type="ECO:0000259" key="3">
    <source>
        <dbReference type="PROSITE" id="PS50977"/>
    </source>
</evidence>
<dbReference type="InterPro" id="IPR050624">
    <property type="entry name" value="HTH-type_Tx_Regulator"/>
</dbReference>
<keyword evidence="5" id="KW-1185">Reference proteome</keyword>
<comment type="caution">
    <text evidence="4">The sequence shown here is derived from an EMBL/GenBank/DDBJ whole genome shotgun (WGS) entry which is preliminary data.</text>
</comment>
<dbReference type="InterPro" id="IPR001647">
    <property type="entry name" value="HTH_TetR"/>
</dbReference>
<dbReference type="SUPFAM" id="SSF46689">
    <property type="entry name" value="Homeodomain-like"/>
    <property type="match status" value="1"/>
</dbReference>
<proteinExistence type="predicted"/>
<dbReference type="Gene3D" id="1.10.357.10">
    <property type="entry name" value="Tetracycline Repressor, domain 2"/>
    <property type="match status" value="1"/>
</dbReference>
<name>A0ABV9Q401_9BACL</name>
<gene>
    <name evidence="4" type="ORF">ACFO8Q_16785</name>
</gene>
<evidence type="ECO:0000313" key="5">
    <source>
        <dbReference type="Proteomes" id="UP001596002"/>
    </source>
</evidence>
<protein>
    <submittedName>
        <fullName evidence="4">TetR/AcrR family transcriptional regulator</fullName>
    </submittedName>
</protein>
<dbReference type="InterPro" id="IPR009057">
    <property type="entry name" value="Homeodomain-like_sf"/>
</dbReference>
<feature type="DNA-binding region" description="H-T-H motif" evidence="2">
    <location>
        <begin position="22"/>
        <end position="41"/>
    </location>
</feature>
<evidence type="ECO:0000313" key="4">
    <source>
        <dbReference type="EMBL" id="MFC4768994.1"/>
    </source>
</evidence>
<keyword evidence="1 2" id="KW-0238">DNA-binding</keyword>
<dbReference type="PROSITE" id="PS01081">
    <property type="entry name" value="HTH_TETR_1"/>
    <property type="match status" value="1"/>
</dbReference>
<dbReference type="InterPro" id="IPR023772">
    <property type="entry name" value="DNA-bd_HTH_TetR-type_CS"/>
</dbReference>
<evidence type="ECO:0000256" key="1">
    <source>
        <dbReference type="ARBA" id="ARBA00023125"/>
    </source>
</evidence>
<feature type="domain" description="HTH tetR-type" evidence="3">
    <location>
        <begin position="1"/>
        <end position="59"/>
    </location>
</feature>
<dbReference type="PANTHER" id="PTHR43479">
    <property type="entry name" value="ACREF/ENVCD OPERON REPRESSOR-RELATED"/>
    <property type="match status" value="1"/>
</dbReference>
<dbReference type="Gene3D" id="1.10.10.60">
    <property type="entry name" value="Homeodomain-like"/>
    <property type="match status" value="1"/>
</dbReference>
<sequence length="189" mass="22307">MKEKIVEQSIELFETKGFSETSIQDVVDSLGVTKGTFYYYFDSKEQLLMDIQTMYIDELLKKQQQILVHRSKDCKTKVFENVQLILKQIKTHGGIAKIFFREMRNLHPDHVMVIKQKREQFRLNLQKVIETGIQNKEFRQDLRADLVTFAILGMCNWSYHWFNPNGPASDDELTKTYIEIFLNGMKSEL</sequence>
<accession>A0ABV9Q401</accession>
<dbReference type="Proteomes" id="UP001596002">
    <property type="component" value="Unassembled WGS sequence"/>
</dbReference>
<dbReference type="InterPro" id="IPR036271">
    <property type="entry name" value="Tet_transcr_reg_TetR-rel_C_sf"/>
</dbReference>
<dbReference type="InterPro" id="IPR041490">
    <property type="entry name" value="KstR2_TetR_C"/>
</dbReference>
<evidence type="ECO:0000256" key="2">
    <source>
        <dbReference type="PROSITE-ProRule" id="PRU00335"/>
    </source>
</evidence>
<dbReference type="EMBL" id="JBHSHC010000112">
    <property type="protein sequence ID" value="MFC4768994.1"/>
    <property type="molecule type" value="Genomic_DNA"/>
</dbReference>
<dbReference type="PRINTS" id="PR00455">
    <property type="entry name" value="HTHTETR"/>
</dbReference>
<dbReference type="Pfam" id="PF00440">
    <property type="entry name" value="TetR_N"/>
    <property type="match status" value="1"/>
</dbReference>
<dbReference type="PANTHER" id="PTHR43479:SF11">
    <property type="entry name" value="ACREF_ENVCD OPERON REPRESSOR-RELATED"/>
    <property type="match status" value="1"/>
</dbReference>
<dbReference type="PROSITE" id="PS50977">
    <property type="entry name" value="HTH_TETR_2"/>
    <property type="match status" value="1"/>
</dbReference>
<organism evidence="4 5">
    <name type="scientific">Effusibacillus consociatus</name>
    <dbReference type="NCBI Taxonomy" id="1117041"/>
    <lineage>
        <taxon>Bacteria</taxon>
        <taxon>Bacillati</taxon>
        <taxon>Bacillota</taxon>
        <taxon>Bacilli</taxon>
        <taxon>Bacillales</taxon>
        <taxon>Alicyclobacillaceae</taxon>
        <taxon>Effusibacillus</taxon>
    </lineage>
</organism>
<reference evidence="5" key="1">
    <citation type="journal article" date="2019" name="Int. J. Syst. Evol. Microbiol.">
        <title>The Global Catalogue of Microorganisms (GCM) 10K type strain sequencing project: providing services to taxonomists for standard genome sequencing and annotation.</title>
        <authorList>
            <consortium name="The Broad Institute Genomics Platform"/>
            <consortium name="The Broad Institute Genome Sequencing Center for Infectious Disease"/>
            <person name="Wu L."/>
            <person name="Ma J."/>
        </authorList>
    </citation>
    <scope>NUCLEOTIDE SEQUENCE [LARGE SCALE GENOMIC DNA]</scope>
    <source>
        <strain evidence="5">WYCCWR 12678</strain>
    </source>
</reference>
<dbReference type="Pfam" id="PF17932">
    <property type="entry name" value="TetR_C_24"/>
    <property type="match status" value="1"/>
</dbReference>
<dbReference type="RefSeq" id="WP_380026979.1">
    <property type="nucleotide sequence ID" value="NZ_JBHSHC010000112.1"/>
</dbReference>